<gene>
    <name evidence="3" type="ORF">GLW05_04110</name>
</gene>
<sequence length="174" mass="20266">MKTQQFSPSTERSRLKYLFWGIGICLLLLFFLFFYLYIQIIQDKTSTYEDSKQVAMSETPLNTADTVTRYHGASRYDIVAGEGAEGAKGIAFVPVNNKDKGIIYQTVSKATTKKEMLSSWQSSCNECDLLSIQPAIDKDKPLWEITYLDHQNRYVLDYYRMRNGEFYEQLRFKQ</sequence>
<dbReference type="AlphaFoldDB" id="A0A6I4ZWS1"/>
<dbReference type="InterPro" id="IPR041401">
    <property type="entry name" value="TseB-like_dom"/>
</dbReference>
<dbReference type="EMBL" id="WMEQ01000002">
    <property type="protein sequence ID" value="MYL32777.1"/>
    <property type="molecule type" value="Genomic_DNA"/>
</dbReference>
<evidence type="ECO:0000313" key="3">
    <source>
        <dbReference type="EMBL" id="MYL32777.1"/>
    </source>
</evidence>
<name>A0A6I4ZWS1_9BACI</name>
<reference evidence="3 4" key="1">
    <citation type="submission" date="2019-11" db="EMBL/GenBank/DDBJ databases">
        <title>Genome sequences of 17 halophilic strains isolated from different environments.</title>
        <authorList>
            <person name="Furrow R.E."/>
        </authorList>
    </citation>
    <scope>NUCLEOTIDE SEQUENCE [LARGE SCALE GENOMIC DNA]</scope>
    <source>
        <strain evidence="3 4">22514_16_FS</strain>
    </source>
</reference>
<feature type="transmembrane region" description="Helical" evidence="1">
    <location>
        <begin position="17"/>
        <end position="38"/>
    </location>
</feature>
<comment type="caution">
    <text evidence="3">The sequence shown here is derived from an EMBL/GenBank/DDBJ whole genome shotgun (WGS) entry which is preliminary data.</text>
</comment>
<dbReference type="OrthoDB" id="2381181at2"/>
<feature type="domain" description="Cell wall elongation regulator TseB-like" evidence="2">
    <location>
        <begin position="52"/>
        <end position="94"/>
    </location>
</feature>
<dbReference type="SUPFAM" id="SSF54403">
    <property type="entry name" value="Cystatin/monellin"/>
    <property type="match status" value="2"/>
</dbReference>
<dbReference type="Pfam" id="PF17881">
    <property type="entry name" value="TseB"/>
    <property type="match status" value="1"/>
</dbReference>
<evidence type="ECO:0000313" key="4">
    <source>
        <dbReference type="Proteomes" id="UP000468638"/>
    </source>
</evidence>
<proteinExistence type="predicted"/>
<evidence type="ECO:0000256" key="1">
    <source>
        <dbReference type="SAM" id="Phobius"/>
    </source>
</evidence>
<dbReference type="InterPro" id="IPR046350">
    <property type="entry name" value="Cystatin_sf"/>
</dbReference>
<dbReference type="Proteomes" id="UP000468638">
    <property type="component" value="Unassembled WGS sequence"/>
</dbReference>
<keyword evidence="1" id="KW-0812">Transmembrane</keyword>
<evidence type="ECO:0000259" key="2">
    <source>
        <dbReference type="Pfam" id="PF17881"/>
    </source>
</evidence>
<keyword evidence="1" id="KW-0472">Membrane</keyword>
<organism evidence="3 4">
    <name type="scientific">Pontibacillus yanchengensis</name>
    <dbReference type="NCBI Taxonomy" id="462910"/>
    <lineage>
        <taxon>Bacteria</taxon>
        <taxon>Bacillati</taxon>
        <taxon>Bacillota</taxon>
        <taxon>Bacilli</taxon>
        <taxon>Bacillales</taxon>
        <taxon>Bacillaceae</taxon>
        <taxon>Pontibacillus</taxon>
    </lineage>
</organism>
<dbReference type="RefSeq" id="WP_160909253.1">
    <property type="nucleotide sequence ID" value="NZ_WMEQ01000002.1"/>
</dbReference>
<protein>
    <recommendedName>
        <fullName evidence="2">Cell wall elongation regulator TseB-like domain-containing protein</fullName>
    </recommendedName>
</protein>
<keyword evidence="1" id="KW-1133">Transmembrane helix</keyword>
<accession>A0A6I4ZWS1</accession>
<dbReference type="Gene3D" id="3.10.450.40">
    <property type="match status" value="2"/>
</dbReference>